<dbReference type="Pfam" id="PF00126">
    <property type="entry name" value="HTH_1"/>
    <property type="match status" value="1"/>
</dbReference>
<evidence type="ECO:0000256" key="2">
    <source>
        <dbReference type="ARBA" id="ARBA00023015"/>
    </source>
</evidence>
<evidence type="ECO:0000256" key="4">
    <source>
        <dbReference type="ARBA" id="ARBA00023163"/>
    </source>
</evidence>
<dbReference type="Gene3D" id="3.40.190.290">
    <property type="match status" value="1"/>
</dbReference>
<dbReference type="EMBL" id="JBBGZA010000001">
    <property type="protein sequence ID" value="MEJ5094170.1"/>
    <property type="molecule type" value="Genomic_DNA"/>
</dbReference>
<sequence length="302" mass="33152">MAANRSDLADITYFLAIARHRSFRLAGLEVGVSASALSHALKGLEGRLGVRLLNRTNRSVTLTAAGEELRDAISQPFTAIDRALEDLNRYRDAPTGRIRLNVVADAVPLLFGSVLPLFAERFPDIEVDIVATNRMVDVVGSGFDAGIRYGGTVPEDMVAQRLSANLRWVVAASPAYLERYGVPGAPQDLQQHRCIGVRLGNGRIYHWEFEGPEGEFALPVHSKITVDDTQALLTLGLQGMGLIYGLEPAFAPYVARGQLNLVLEEWATQGPGYHIYYSSRHQVPTALRLLIELIREVRPLGL</sequence>
<feature type="domain" description="HTH lysR-type" evidence="5">
    <location>
        <begin position="7"/>
        <end position="63"/>
    </location>
</feature>
<protein>
    <submittedName>
        <fullName evidence="6">LysR family transcriptional regulator</fullName>
    </submittedName>
</protein>
<evidence type="ECO:0000256" key="1">
    <source>
        <dbReference type="ARBA" id="ARBA00009437"/>
    </source>
</evidence>
<proteinExistence type="inferred from homology"/>
<evidence type="ECO:0000313" key="7">
    <source>
        <dbReference type="Proteomes" id="UP001380365"/>
    </source>
</evidence>
<gene>
    <name evidence="6" type="ORF">WH159_06415</name>
</gene>
<evidence type="ECO:0000256" key="3">
    <source>
        <dbReference type="ARBA" id="ARBA00023125"/>
    </source>
</evidence>
<dbReference type="PROSITE" id="PS50931">
    <property type="entry name" value="HTH_LYSR"/>
    <property type="match status" value="1"/>
</dbReference>
<dbReference type="Gene3D" id="1.10.10.10">
    <property type="entry name" value="Winged helix-like DNA-binding domain superfamily/Winged helix DNA-binding domain"/>
    <property type="match status" value="1"/>
</dbReference>
<accession>A0ABU8Q3Y5</accession>
<dbReference type="SUPFAM" id="SSF46785">
    <property type="entry name" value="Winged helix' DNA-binding domain"/>
    <property type="match status" value="1"/>
</dbReference>
<dbReference type="InterPro" id="IPR000847">
    <property type="entry name" value="LysR_HTH_N"/>
</dbReference>
<keyword evidence="3" id="KW-0238">DNA-binding</keyword>
<dbReference type="RefSeq" id="WP_132884616.1">
    <property type="nucleotide sequence ID" value="NZ_JBBGZA010000001.1"/>
</dbReference>
<comment type="caution">
    <text evidence="6">The sequence shown here is derived from an EMBL/GenBank/DDBJ whole genome shotgun (WGS) entry which is preliminary data.</text>
</comment>
<evidence type="ECO:0000259" key="5">
    <source>
        <dbReference type="PROSITE" id="PS50931"/>
    </source>
</evidence>
<dbReference type="InterPro" id="IPR005119">
    <property type="entry name" value="LysR_subst-bd"/>
</dbReference>
<dbReference type="InterPro" id="IPR036388">
    <property type="entry name" value="WH-like_DNA-bd_sf"/>
</dbReference>
<keyword evidence="7" id="KW-1185">Reference proteome</keyword>
<dbReference type="InterPro" id="IPR036390">
    <property type="entry name" value="WH_DNA-bd_sf"/>
</dbReference>
<dbReference type="SUPFAM" id="SSF53850">
    <property type="entry name" value="Periplasmic binding protein-like II"/>
    <property type="match status" value="1"/>
</dbReference>
<keyword evidence="4" id="KW-0804">Transcription</keyword>
<keyword evidence="2" id="KW-0805">Transcription regulation</keyword>
<reference evidence="6 7" key="1">
    <citation type="submission" date="2023-12" db="EMBL/GenBank/DDBJ databases">
        <title>Gut-associated functions are favored during microbiome assembly across C. elegans life.</title>
        <authorList>
            <person name="Zimmermann J."/>
        </authorList>
    </citation>
    <scope>NUCLEOTIDE SEQUENCE [LARGE SCALE GENOMIC DNA]</scope>
    <source>
        <strain evidence="6 7">JUb134</strain>
    </source>
</reference>
<dbReference type="PANTHER" id="PTHR30537:SF1">
    <property type="entry name" value="HTH-TYPE TRANSCRIPTIONAL REGULATOR PGRR"/>
    <property type="match status" value="1"/>
</dbReference>
<evidence type="ECO:0000313" key="6">
    <source>
        <dbReference type="EMBL" id="MEJ5094170.1"/>
    </source>
</evidence>
<dbReference type="PANTHER" id="PTHR30537">
    <property type="entry name" value="HTH-TYPE TRANSCRIPTIONAL REGULATOR"/>
    <property type="match status" value="1"/>
</dbReference>
<dbReference type="InterPro" id="IPR058163">
    <property type="entry name" value="LysR-type_TF_proteobact-type"/>
</dbReference>
<dbReference type="Proteomes" id="UP001380365">
    <property type="component" value="Unassembled WGS sequence"/>
</dbReference>
<organism evidence="6 7">
    <name type="scientific">Sphingomonas molluscorum</name>
    <dbReference type="NCBI Taxonomy" id="418184"/>
    <lineage>
        <taxon>Bacteria</taxon>
        <taxon>Pseudomonadati</taxon>
        <taxon>Pseudomonadota</taxon>
        <taxon>Alphaproteobacteria</taxon>
        <taxon>Sphingomonadales</taxon>
        <taxon>Sphingomonadaceae</taxon>
        <taxon>Sphingomonas</taxon>
    </lineage>
</organism>
<dbReference type="Pfam" id="PF03466">
    <property type="entry name" value="LysR_substrate"/>
    <property type="match status" value="1"/>
</dbReference>
<comment type="similarity">
    <text evidence="1">Belongs to the LysR transcriptional regulatory family.</text>
</comment>
<name>A0ABU8Q3Y5_9SPHN</name>